<proteinExistence type="predicted"/>
<accession>A0AC34QBJ5</accession>
<name>A0AC34QBJ5_9BILA</name>
<dbReference type="WBParaSite" id="JU765_v2.g14888.t1">
    <property type="protein sequence ID" value="JU765_v2.g14888.t1"/>
    <property type="gene ID" value="JU765_v2.g14888"/>
</dbReference>
<organism evidence="1 2">
    <name type="scientific">Panagrolaimus sp. JU765</name>
    <dbReference type="NCBI Taxonomy" id="591449"/>
    <lineage>
        <taxon>Eukaryota</taxon>
        <taxon>Metazoa</taxon>
        <taxon>Ecdysozoa</taxon>
        <taxon>Nematoda</taxon>
        <taxon>Chromadorea</taxon>
        <taxon>Rhabditida</taxon>
        <taxon>Tylenchina</taxon>
        <taxon>Panagrolaimomorpha</taxon>
        <taxon>Panagrolaimoidea</taxon>
        <taxon>Panagrolaimidae</taxon>
        <taxon>Panagrolaimus</taxon>
    </lineage>
</organism>
<protein>
    <submittedName>
        <fullName evidence="2">3-phosphoinositide-dependent protein kinase 1</fullName>
    </submittedName>
</protein>
<dbReference type="Proteomes" id="UP000887576">
    <property type="component" value="Unplaced"/>
</dbReference>
<evidence type="ECO:0000313" key="2">
    <source>
        <dbReference type="WBParaSite" id="JU765_v2.g14888.t1"/>
    </source>
</evidence>
<reference evidence="2" key="1">
    <citation type="submission" date="2022-11" db="UniProtKB">
        <authorList>
            <consortium name="WormBaseParasite"/>
        </authorList>
    </citation>
    <scope>IDENTIFICATION</scope>
</reference>
<evidence type="ECO:0000313" key="1">
    <source>
        <dbReference type="Proteomes" id="UP000887576"/>
    </source>
</evidence>
<sequence>MRPVKNDSGSNDASDNDSGDLTTTTEANQPVKPEILRPENLPAIDPSVLSQKNHHVIVREMRDQNIQLQAVNRKATDFYFLKILGEGSYSTVYLAEDIKTGGKFALKVMTKESIKRENKMVQILREKDVVASLTHAFGGHPLVVKLYCTFQDPRRLFFVFNHAKNGELYELLHHLGKFDEKMTLFYITEICEALFFIHRCRIVHRDLKPENILLGADWHIIISDFGSAKLVGDKEQEQLESEEAANLRAQGQTRGSFVGTAQYVSPEVLQTQLAGYEADFWAVGAILYQMLTGLVPFRANNEYHIMRRVMNLQYEFPEGLPEDAKDLVGKFLVLEPEKRYGSISMGGPDTIKSHPYFKTVDWSAVTSQTPPNFTHLLPKNWAKDHEIVSAPPDLEPGLSEDAVNRMMGFGKYASESEPPPLTQEQLNELKLAAQRNQNVFHKFVKDNLIIKFGFIDKKKGLFARRRMFLLTEGPHLFYVDPVSMELRGEVPFTKDLRVEAKNFRAFFIHVPGRTYILFDPERNAKKWCDAIDDVRQKYFGDIVDEPQPCSSKDKKTKKKEEKKDKKR</sequence>